<reference evidence="5" key="3">
    <citation type="submission" date="2015-06" db="UniProtKB">
        <authorList>
            <consortium name="EnsemblMetazoa"/>
        </authorList>
    </citation>
    <scope>IDENTIFICATION</scope>
</reference>
<dbReference type="GeneID" id="20211667"/>
<feature type="region of interest" description="Disordered" evidence="1">
    <location>
        <begin position="450"/>
        <end position="476"/>
    </location>
</feature>
<dbReference type="HOGENOM" id="CLU_429781_0_0_1"/>
<dbReference type="InterPro" id="IPR052615">
    <property type="entry name" value="FGFRL"/>
</dbReference>
<accession>T1FS70</accession>
<organism evidence="5 6">
    <name type="scientific">Helobdella robusta</name>
    <name type="common">Californian leech</name>
    <dbReference type="NCBI Taxonomy" id="6412"/>
    <lineage>
        <taxon>Eukaryota</taxon>
        <taxon>Metazoa</taxon>
        <taxon>Spiralia</taxon>
        <taxon>Lophotrochozoa</taxon>
        <taxon>Annelida</taxon>
        <taxon>Clitellata</taxon>
        <taxon>Hirudinea</taxon>
        <taxon>Rhynchobdellida</taxon>
        <taxon>Glossiphoniidae</taxon>
        <taxon>Helobdella</taxon>
    </lineage>
</organism>
<dbReference type="InterPro" id="IPR007110">
    <property type="entry name" value="Ig-like_dom"/>
</dbReference>
<dbReference type="InParanoid" id="T1FS70"/>
<dbReference type="OMA" id="VAYTWIF"/>
<dbReference type="KEGG" id="hro:HELRODRAFT_190667"/>
<gene>
    <name evidence="5" type="primary">20211667</name>
    <name evidence="4" type="ORF">HELRODRAFT_190667</name>
</gene>
<dbReference type="PROSITE" id="PS50835">
    <property type="entry name" value="IG_LIKE"/>
    <property type="match status" value="3"/>
</dbReference>
<dbReference type="Pfam" id="PF07679">
    <property type="entry name" value="I-set"/>
    <property type="match status" value="1"/>
</dbReference>
<dbReference type="FunFam" id="2.60.40.10:FF:001223">
    <property type="entry name" value="Sidekick cell adhesion molecule 1"/>
    <property type="match status" value="1"/>
</dbReference>
<dbReference type="EMBL" id="KB096023">
    <property type="protein sequence ID" value="ESO08936.1"/>
    <property type="molecule type" value="Genomic_DNA"/>
</dbReference>
<feature type="region of interest" description="Disordered" evidence="1">
    <location>
        <begin position="505"/>
        <end position="637"/>
    </location>
</feature>
<dbReference type="PANTHER" id="PTHR19890:SF10">
    <property type="entry name" value="FIBROBLAST GROWTH FACTOR RECEPTOR-LIKE 1"/>
    <property type="match status" value="1"/>
</dbReference>
<name>T1FS70_HELRO</name>
<dbReference type="AlphaFoldDB" id="T1FS70"/>
<reference evidence="6" key="1">
    <citation type="submission" date="2012-12" db="EMBL/GenBank/DDBJ databases">
        <authorList>
            <person name="Hellsten U."/>
            <person name="Grimwood J."/>
            <person name="Chapman J.A."/>
            <person name="Shapiro H."/>
            <person name="Aerts A."/>
            <person name="Otillar R.P."/>
            <person name="Terry A.Y."/>
            <person name="Boore J.L."/>
            <person name="Simakov O."/>
            <person name="Marletaz F."/>
            <person name="Cho S.-J."/>
            <person name="Edsinger-Gonzales E."/>
            <person name="Havlak P."/>
            <person name="Kuo D.-H."/>
            <person name="Larsson T."/>
            <person name="Lv J."/>
            <person name="Arendt D."/>
            <person name="Savage R."/>
            <person name="Osoegawa K."/>
            <person name="de Jong P."/>
            <person name="Lindberg D.R."/>
            <person name="Seaver E.C."/>
            <person name="Weisblat D.A."/>
            <person name="Putnam N.H."/>
            <person name="Grigoriev I.V."/>
            <person name="Rokhsar D.S."/>
        </authorList>
    </citation>
    <scope>NUCLEOTIDE SEQUENCE</scope>
</reference>
<dbReference type="InterPro" id="IPR013783">
    <property type="entry name" value="Ig-like_fold"/>
</dbReference>
<dbReference type="eggNOG" id="KOG0200">
    <property type="taxonomic scope" value="Eukaryota"/>
</dbReference>
<evidence type="ECO:0000313" key="6">
    <source>
        <dbReference type="Proteomes" id="UP000015101"/>
    </source>
</evidence>
<feature type="domain" description="Ig-like" evidence="3">
    <location>
        <begin position="242"/>
        <end position="352"/>
    </location>
</feature>
<dbReference type="CTD" id="20211667"/>
<evidence type="ECO:0000313" key="4">
    <source>
        <dbReference type="EMBL" id="ESO08936.1"/>
    </source>
</evidence>
<dbReference type="OrthoDB" id="2431000at2759"/>
<dbReference type="SMART" id="SM00409">
    <property type="entry name" value="IG"/>
    <property type="match status" value="3"/>
</dbReference>
<dbReference type="RefSeq" id="XP_009012958.1">
    <property type="nucleotide sequence ID" value="XM_009014710.1"/>
</dbReference>
<dbReference type="InterPro" id="IPR013098">
    <property type="entry name" value="Ig_I-set"/>
</dbReference>
<evidence type="ECO:0000259" key="3">
    <source>
        <dbReference type="PROSITE" id="PS50835"/>
    </source>
</evidence>
<feature type="compositionally biased region" description="Low complexity" evidence="1">
    <location>
        <begin position="505"/>
        <end position="518"/>
    </location>
</feature>
<dbReference type="InterPro" id="IPR036179">
    <property type="entry name" value="Ig-like_dom_sf"/>
</dbReference>
<evidence type="ECO:0000256" key="2">
    <source>
        <dbReference type="SAM" id="Phobius"/>
    </source>
</evidence>
<feature type="transmembrane region" description="Helical" evidence="2">
    <location>
        <begin position="376"/>
        <end position="398"/>
    </location>
</feature>
<feature type="compositionally biased region" description="Polar residues" evidence="1">
    <location>
        <begin position="543"/>
        <end position="579"/>
    </location>
</feature>
<dbReference type="SUPFAM" id="SSF48726">
    <property type="entry name" value="Immunoglobulin"/>
    <property type="match status" value="3"/>
</dbReference>
<keyword evidence="2" id="KW-0812">Transmembrane</keyword>
<dbReference type="EMBL" id="AMQM01003125">
    <property type="status" value="NOT_ANNOTATED_CDS"/>
    <property type="molecule type" value="Genomic_DNA"/>
</dbReference>
<keyword evidence="2" id="KW-1133">Transmembrane helix</keyword>
<protein>
    <recommendedName>
        <fullName evidence="3">Ig-like domain-containing protein</fullName>
    </recommendedName>
</protein>
<evidence type="ECO:0000256" key="1">
    <source>
        <dbReference type="SAM" id="MobiDB-lite"/>
    </source>
</evidence>
<dbReference type="Pfam" id="PF00047">
    <property type="entry name" value="ig"/>
    <property type="match status" value="2"/>
</dbReference>
<proteinExistence type="predicted"/>
<sequence length="637" mass="71619">MTSSSSSSSSSFLRHHRDAERIQPPYKTHVHSSGSQVKLTCPSISAGSLSKYDSPHYNWEKDKVTIQNWEKSYNMTGKHLFVLNMTEEDSGFYECKTVTGRGTERAQFLLYVHDPNTVPPQKSSVTIKTLEKLKGKDIKPWFLSEISETGFVTVQSGERVALSCDGTGRPTPSITWFKNNVQLSEKELSQMLAGLRNETNKLVIKHAKVTDSGVYMCQLWNVAGKTNFNYTLTVEDSGEIVPYFLDSYMKNVSADVGQSASFECAAANVKPHDLQWGKPLTTSSNGDEAEGTITFRNQQYLFLRGETFQHPTERVVINRLTIPSVRPSDYGMYICFHVDPSLASTPLQKTVFLSGLHGEGSDWQSMSDMLNPGSHFVLGIIATLVVGVIVFIIILVLCCKKISSSSTHEATYPSGKPIVTCIGQSSTSIRPGSGMPAATNCSPNLMTHFSQDQQPQKFQKPPLPPQQQLNSQQQLFLQQQNQQHCTDDYYHYQQQQQQMARQYPNYYYNSNNNNPDNNQMVAPSEINPSPTHVEGLPCYRPLNTPSLQEASYSSNEQPHASKFTPQHQYNPPHLSTNQYHHIPSSASSLSSSQKQKNQLQQQQQQFLLQQQHLQQHQHPLLHNNNNNNNNNNLLQQV</sequence>
<dbReference type="Proteomes" id="UP000015101">
    <property type="component" value="Unassembled WGS sequence"/>
</dbReference>
<evidence type="ECO:0000313" key="5">
    <source>
        <dbReference type="EnsemblMetazoa" id="HelroP190667"/>
    </source>
</evidence>
<feature type="compositionally biased region" description="Low complexity" evidence="1">
    <location>
        <begin position="584"/>
        <end position="637"/>
    </location>
</feature>
<dbReference type="SMART" id="SM00408">
    <property type="entry name" value="IGc2"/>
    <property type="match status" value="3"/>
</dbReference>
<dbReference type="PANTHER" id="PTHR19890">
    <property type="entry name" value="FIBROBLAST GROWTH FACTOR RECEPTOR"/>
    <property type="match status" value="1"/>
</dbReference>
<keyword evidence="6" id="KW-1185">Reference proteome</keyword>
<dbReference type="EnsemblMetazoa" id="HelroT190667">
    <property type="protein sequence ID" value="HelroP190667"/>
    <property type="gene ID" value="HelroG190667"/>
</dbReference>
<dbReference type="InterPro" id="IPR003598">
    <property type="entry name" value="Ig_sub2"/>
</dbReference>
<keyword evidence="2" id="KW-0472">Membrane</keyword>
<dbReference type="STRING" id="6412.T1FS70"/>
<feature type="domain" description="Ig-like" evidence="3">
    <location>
        <begin position="140"/>
        <end position="233"/>
    </location>
</feature>
<reference evidence="4 6" key="2">
    <citation type="journal article" date="2013" name="Nature">
        <title>Insights into bilaterian evolution from three spiralian genomes.</title>
        <authorList>
            <person name="Simakov O."/>
            <person name="Marletaz F."/>
            <person name="Cho S.J."/>
            <person name="Edsinger-Gonzales E."/>
            <person name="Havlak P."/>
            <person name="Hellsten U."/>
            <person name="Kuo D.H."/>
            <person name="Larsson T."/>
            <person name="Lv J."/>
            <person name="Arendt D."/>
            <person name="Savage R."/>
            <person name="Osoegawa K."/>
            <person name="de Jong P."/>
            <person name="Grimwood J."/>
            <person name="Chapman J.A."/>
            <person name="Shapiro H."/>
            <person name="Aerts A."/>
            <person name="Otillar R.P."/>
            <person name="Terry A.Y."/>
            <person name="Boore J.L."/>
            <person name="Grigoriev I.V."/>
            <person name="Lindberg D.R."/>
            <person name="Seaver E.C."/>
            <person name="Weisblat D.A."/>
            <person name="Putnam N.H."/>
            <person name="Rokhsar D.S."/>
        </authorList>
    </citation>
    <scope>NUCLEOTIDE SEQUENCE</scope>
</reference>
<dbReference type="InterPro" id="IPR003599">
    <property type="entry name" value="Ig_sub"/>
</dbReference>
<feature type="domain" description="Ig-like" evidence="3">
    <location>
        <begin position="24"/>
        <end position="95"/>
    </location>
</feature>
<dbReference type="InterPro" id="IPR013151">
    <property type="entry name" value="Immunoglobulin_dom"/>
</dbReference>
<dbReference type="Gene3D" id="2.60.40.10">
    <property type="entry name" value="Immunoglobulins"/>
    <property type="match status" value="3"/>
</dbReference>